<evidence type="ECO:0000313" key="2">
    <source>
        <dbReference type="Proteomes" id="UP001371218"/>
    </source>
</evidence>
<reference evidence="1 2" key="1">
    <citation type="submission" date="2024-04" db="EMBL/GenBank/DDBJ databases">
        <title>Novel species of the genus Ideonella isolated from streams.</title>
        <authorList>
            <person name="Lu H."/>
        </authorList>
    </citation>
    <scope>NUCLEOTIDE SEQUENCE [LARGE SCALE GENOMIC DNA]</scope>
    <source>
        <strain evidence="1 2">DXS29W</strain>
    </source>
</reference>
<dbReference type="EMBL" id="JBBUTG010000014">
    <property type="protein sequence ID" value="MEK8033205.1"/>
    <property type="molecule type" value="Genomic_DNA"/>
</dbReference>
<name>A0ABU9BT99_9BURK</name>
<gene>
    <name evidence="1" type="ORF">AACH06_20490</name>
</gene>
<proteinExistence type="predicted"/>
<protein>
    <submittedName>
        <fullName evidence="1">Uncharacterized protein</fullName>
    </submittedName>
</protein>
<evidence type="ECO:0000313" key="1">
    <source>
        <dbReference type="EMBL" id="MEK8033205.1"/>
    </source>
</evidence>
<organism evidence="1 2">
    <name type="scientific">Ideonella lacteola</name>
    <dbReference type="NCBI Taxonomy" id="2984193"/>
    <lineage>
        <taxon>Bacteria</taxon>
        <taxon>Pseudomonadati</taxon>
        <taxon>Pseudomonadota</taxon>
        <taxon>Betaproteobacteria</taxon>
        <taxon>Burkholderiales</taxon>
        <taxon>Sphaerotilaceae</taxon>
        <taxon>Ideonella</taxon>
    </lineage>
</organism>
<accession>A0ABU9BT99</accession>
<dbReference type="RefSeq" id="WP_341427622.1">
    <property type="nucleotide sequence ID" value="NZ_JBBUTG010000014.1"/>
</dbReference>
<keyword evidence="2" id="KW-1185">Reference proteome</keyword>
<comment type="caution">
    <text evidence="1">The sequence shown here is derived from an EMBL/GenBank/DDBJ whole genome shotgun (WGS) entry which is preliminary data.</text>
</comment>
<sequence length="72" mass="7509">MSKAAQPSLLRRLIGRRTASVPDVDPADMGTAMGLDFCLDEPPADVVAATTLAQSGRASLAQVGWLRRLGAS</sequence>
<dbReference type="Proteomes" id="UP001371218">
    <property type="component" value="Unassembled WGS sequence"/>
</dbReference>